<organism evidence="1">
    <name type="scientific">marine sediment metagenome</name>
    <dbReference type="NCBI Taxonomy" id="412755"/>
    <lineage>
        <taxon>unclassified sequences</taxon>
        <taxon>metagenomes</taxon>
        <taxon>ecological metagenomes</taxon>
    </lineage>
</organism>
<dbReference type="AlphaFoldDB" id="X1L3N3"/>
<protein>
    <submittedName>
        <fullName evidence="1">Uncharacterized protein</fullName>
    </submittedName>
</protein>
<feature type="non-terminal residue" evidence="1">
    <location>
        <position position="1"/>
    </location>
</feature>
<sequence>DWSKARITKYSSNSQIILNKTVDIAGKNERK</sequence>
<evidence type="ECO:0000313" key="1">
    <source>
        <dbReference type="EMBL" id="GAH97039.1"/>
    </source>
</evidence>
<reference evidence="1" key="1">
    <citation type="journal article" date="2014" name="Front. Microbiol.">
        <title>High frequency of phylogenetically diverse reductive dehalogenase-homologous genes in deep subseafloor sedimentary metagenomes.</title>
        <authorList>
            <person name="Kawai M."/>
            <person name="Futagami T."/>
            <person name="Toyoda A."/>
            <person name="Takaki Y."/>
            <person name="Nishi S."/>
            <person name="Hori S."/>
            <person name="Arai W."/>
            <person name="Tsubouchi T."/>
            <person name="Morono Y."/>
            <person name="Uchiyama I."/>
            <person name="Ito T."/>
            <person name="Fujiyama A."/>
            <person name="Inagaki F."/>
            <person name="Takami H."/>
        </authorList>
    </citation>
    <scope>NUCLEOTIDE SEQUENCE</scope>
    <source>
        <strain evidence="1">Expedition CK06-06</strain>
    </source>
</reference>
<accession>X1L3N3</accession>
<dbReference type="EMBL" id="BARU01047172">
    <property type="protein sequence ID" value="GAH97039.1"/>
    <property type="molecule type" value="Genomic_DNA"/>
</dbReference>
<proteinExistence type="predicted"/>
<comment type="caution">
    <text evidence="1">The sequence shown here is derived from an EMBL/GenBank/DDBJ whole genome shotgun (WGS) entry which is preliminary data.</text>
</comment>
<name>X1L3N3_9ZZZZ</name>
<gene>
    <name evidence="1" type="ORF">S03H2_70806</name>
</gene>